<comment type="caution">
    <text evidence="12">The sequence shown here is derived from an EMBL/GenBank/DDBJ whole genome shotgun (WGS) entry which is preliminary data.</text>
</comment>
<accession>A0A161PKP7</accession>
<evidence type="ECO:0000256" key="1">
    <source>
        <dbReference type="ARBA" id="ARBA00001614"/>
    </source>
</evidence>
<dbReference type="InterPro" id="IPR018052">
    <property type="entry name" value="Ald1_epimerase_CS"/>
</dbReference>
<dbReference type="Pfam" id="PF01263">
    <property type="entry name" value="Aldose_epim"/>
    <property type="match status" value="1"/>
</dbReference>
<dbReference type="PROSITE" id="PS00545">
    <property type="entry name" value="ALDOSE_1_EPIMERASE"/>
    <property type="match status" value="1"/>
</dbReference>
<protein>
    <recommendedName>
        <fullName evidence="5 8">Aldose 1-epimerase</fullName>
        <ecNumber evidence="4 8">5.1.3.3</ecNumber>
    </recommendedName>
</protein>
<dbReference type="PANTHER" id="PTHR10091:SF0">
    <property type="entry name" value="GALACTOSE MUTAROTASE"/>
    <property type="match status" value="1"/>
</dbReference>
<evidence type="ECO:0000256" key="5">
    <source>
        <dbReference type="ARBA" id="ARBA00014165"/>
    </source>
</evidence>
<feature type="active site" description="Proton donor" evidence="9">
    <location>
        <position position="177"/>
    </location>
</feature>
<dbReference type="GO" id="GO:0005737">
    <property type="term" value="C:cytoplasm"/>
    <property type="evidence" value="ECO:0007669"/>
    <property type="project" value="TreeGrafter"/>
</dbReference>
<evidence type="ECO:0000256" key="10">
    <source>
        <dbReference type="PIRSR" id="PIRSR005096-2"/>
    </source>
</evidence>
<dbReference type="InterPro" id="IPR015443">
    <property type="entry name" value="Aldose_1-epimerase"/>
</dbReference>
<dbReference type="AlphaFoldDB" id="A0A161PKP7"/>
<evidence type="ECO:0000256" key="11">
    <source>
        <dbReference type="PIRSR" id="PIRSR005096-3"/>
    </source>
</evidence>
<evidence type="ECO:0000256" key="3">
    <source>
        <dbReference type="ARBA" id="ARBA00006206"/>
    </source>
</evidence>
<dbReference type="InterPro" id="IPR014718">
    <property type="entry name" value="GH-type_carb-bd"/>
</dbReference>
<dbReference type="InterPro" id="IPR008183">
    <property type="entry name" value="Aldose_1/G6P_1-epimerase"/>
</dbReference>
<sequence length="344" mass="38934">MTIKKEKFGQVESEFVHKYTLTNHHGMQVVFLDYGCVITDILVPDREGQLENVVLGYDSLDEYRKNPGYFGAIIGRVAGRIAGSEFILNDQTYKLPKNEGENHLHGGQSGFDSKIWKASYDDNGLKITFSYLSEDRQEGYPGNLHVSVTYELTENNELKLMYVANSDQDTLLNMTNHTYFNLSGNYKEDVSNHWLKMNSPYFLPLKNDLIPTGEIQNVEGTPFDFTNGQFLKEGFQSDHSQITLAGGGYDHPFVLSKGDIFLKDEKSGRCLQVVTDQKAVVIYTSNQLDSSVSIRHTEGKPYLGICLETQAHPDAIHHQNFPSIVLKKEDTYQVETTWSFSVES</sequence>
<dbReference type="PIRSF" id="PIRSF005096">
    <property type="entry name" value="GALM"/>
    <property type="match status" value="1"/>
</dbReference>
<comment type="similarity">
    <text evidence="3 8">Belongs to the aldose epimerase family.</text>
</comment>
<dbReference type="GO" id="GO:0033499">
    <property type="term" value="P:galactose catabolic process via UDP-galactose, Leloir pathway"/>
    <property type="evidence" value="ECO:0007669"/>
    <property type="project" value="TreeGrafter"/>
</dbReference>
<name>A0A161PKP7_9BACI</name>
<dbReference type="STRING" id="519424.AZF04_00485"/>
<reference evidence="12" key="1">
    <citation type="submission" date="2016-02" db="EMBL/GenBank/DDBJ databases">
        <title>Genome sequence of Bacillus trypoxylicola KCTC 13244(T).</title>
        <authorList>
            <person name="Jeong H."/>
            <person name="Park S.-H."/>
            <person name="Choi S.-K."/>
        </authorList>
    </citation>
    <scope>NUCLEOTIDE SEQUENCE [LARGE SCALE GENOMIC DNA]</scope>
    <source>
        <strain evidence="12">KCTC 13244</strain>
    </source>
</reference>
<dbReference type="EMBL" id="LTAO01000001">
    <property type="protein sequence ID" value="KYG34846.1"/>
    <property type="molecule type" value="Genomic_DNA"/>
</dbReference>
<evidence type="ECO:0000256" key="2">
    <source>
        <dbReference type="ARBA" id="ARBA00005028"/>
    </source>
</evidence>
<evidence type="ECO:0000256" key="7">
    <source>
        <dbReference type="ARBA" id="ARBA00023277"/>
    </source>
</evidence>
<dbReference type="InterPro" id="IPR047215">
    <property type="entry name" value="Galactose_mutarotase-like"/>
</dbReference>
<keyword evidence="13" id="KW-1185">Reference proteome</keyword>
<proteinExistence type="inferred from homology"/>
<dbReference type="Gene3D" id="2.70.98.10">
    <property type="match status" value="1"/>
</dbReference>
<dbReference type="EC" id="5.1.3.3" evidence="4 8"/>
<feature type="binding site" evidence="11">
    <location>
        <begin position="177"/>
        <end position="179"/>
    </location>
    <ligand>
        <name>beta-D-galactose</name>
        <dbReference type="ChEBI" id="CHEBI:27667"/>
    </ligand>
</feature>
<feature type="binding site" evidence="10">
    <location>
        <position position="250"/>
    </location>
    <ligand>
        <name>beta-D-galactose</name>
        <dbReference type="ChEBI" id="CHEBI:27667"/>
    </ligand>
</feature>
<organism evidence="12 13">
    <name type="scientific">Alkalihalobacillus trypoxylicola</name>
    <dbReference type="NCBI Taxonomy" id="519424"/>
    <lineage>
        <taxon>Bacteria</taxon>
        <taxon>Bacillati</taxon>
        <taxon>Bacillota</taxon>
        <taxon>Bacilli</taxon>
        <taxon>Bacillales</taxon>
        <taxon>Bacillaceae</taxon>
        <taxon>Alkalihalobacillus</taxon>
    </lineage>
</organism>
<evidence type="ECO:0000256" key="6">
    <source>
        <dbReference type="ARBA" id="ARBA00023235"/>
    </source>
</evidence>
<dbReference type="InterPro" id="IPR011013">
    <property type="entry name" value="Gal_mutarotase_sf_dom"/>
</dbReference>
<evidence type="ECO:0000256" key="9">
    <source>
        <dbReference type="PIRSR" id="PIRSR005096-1"/>
    </source>
</evidence>
<comment type="catalytic activity">
    <reaction evidence="1 8">
        <text>alpha-D-glucose = beta-D-glucose</text>
        <dbReference type="Rhea" id="RHEA:10264"/>
        <dbReference type="ChEBI" id="CHEBI:15903"/>
        <dbReference type="ChEBI" id="CHEBI:17925"/>
        <dbReference type="EC" id="5.1.3.3"/>
    </reaction>
</comment>
<dbReference type="RefSeq" id="WP_061947105.1">
    <property type="nucleotide sequence ID" value="NZ_LTAO01000001.1"/>
</dbReference>
<gene>
    <name evidence="12" type="ORF">AZF04_00485</name>
</gene>
<dbReference type="CDD" id="cd09019">
    <property type="entry name" value="galactose_mutarotase_like"/>
    <property type="match status" value="1"/>
</dbReference>
<dbReference type="UniPathway" id="UPA00242"/>
<dbReference type="NCBIfam" id="NF008277">
    <property type="entry name" value="PRK11055.1"/>
    <property type="match status" value="1"/>
</dbReference>
<dbReference type="SUPFAM" id="SSF74650">
    <property type="entry name" value="Galactose mutarotase-like"/>
    <property type="match status" value="1"/>
</dbReference>
<evidence type="ECO:0000313" key="13">
    <source>
        <dbReference type="Proteomes" id="UP000075806"/>
    </source>
</evidence>
<dbReference type="Proteomes" id="UP000075806">
    <property type="component" value="Unassembled WGS sequence"/>
</dbReference>
<dbReference type="GO" id="GO:0030246">
    <property type="term" value="F:carbohydrate binding"/>
    <property type="evidence" value="ECO:0007669"/>
    <property type="project" value="InterPro"/>
</dbReference>
<evidence type="ECO:0000256" key="8">
    <source>
        <dbReference type="PIRNR" id="PIRNR005096"/>
    </source>
</evidence>
<dbReference type="GO" id="GO:0004034">
    <property type="term" value="F:aldose 1-epimerase activity"/>
    <property type="evidence" value="ECO:0007669"/>
    <property type="project" value="UniProtKB-EC"/>
</dbReference>
<feature type="active site" description="Proton acceptor" evidence="9">
    <location>
        <position position="308"/>
    </location>
</feature>
<dbReference type="GO" id="GO:0006006">
    <property type="term" value="P:glucose metabolic process"/>
    <property type="evidence" value="ECO:0007669"/>
    <property type="project" value="TreeGrafter"/>
</dbReference>
<comment type="pathway">
    <text evidence="2 8">Carbohydrate metabolism; hexose metabolism.</text>
</comment>
<keyword evidence="7 8" id="KW-0119">Carbohydrate metabolism</keyword>
<keyword evidence="6 8" id="KW-0413">Isomerase</keyword>
<evidence type="ECO:0000313" key="12">
    <source>
        <dbReference type="EMBL" id="KYG34846.1"/>
    </source>
</evidence>
<dbReference type="OrthoDB" id="9779408at2"/>
<dbReference type="PANTHER" id="PTHR10091">
    <property type="entry name" value="ALDOSE-1-EPIMERASE"/>
    <property type="match status" value="1"/>
</dbReference>
<evidence type="ECO:0000256" key="4">
    <source>
        <dbReference type="ARBA" id="ARBA00013185"/>
    </source>
</evidence>